<keyword evidence="2" id="KW-1185">Reference proteome</keyword>
<name>A0ABV4CRZ1_9BACT</name>
<evidence type="ECO:0000313" key="2">
    <source>
        <dbReference type="Proteomes" id="UP001565200"/>
    </source>
</evidence>
<protein>
    <submittedName>
        <fullName evidence="1">Porin</fullName>
    </submittedName>
</protein>
<evidence type="ECO:0000313" key="1">
    <source>
        <dbReference type="EMBL" id="MEY8244140.1"/>
    </source>
</evidence>
<comment type="caution">
    <text evidence="1">The sequence shown here is derived from an EMBL/GenBank/DDBJ whole genome shotgun (WGS) entry which is preliminary data.</text>
</comment>
<dbReference type="EMBL" id="JBCLPP010000002">
    <property type="protein sequence ID" value="MEY8244140.1"/>
    <property type="molecule type" value="Genomic_DNA"/>
</dbReference>
<dbReference type="Pfam" id="PF14121">
    <property type="entry name" value="Porin_10"/>
    <property type="match status" value="1"/>
</dbReference>
<dbReference type="RefSeq" id="WP_121698941.1">
    <property type="nucleotide sequence ID" value="NZ_JBCLPP010000002.1"/>
</dbReference>
<proteinExistence type="predicted"/>
<gene>
    <name evidence="1" type="ORF">AAK873_00755</name>
</gene>
<dbReference type="InterPro" id="IPR025631">
    <property type="entry name" value="Porin_10"/>
</dbReference>
<accession>A0ABV4CRZ1</accession>
<sequence>MNKTVVIVGLTAMMALSGQAQNRKEDEPQQKGPDIQQVASAWKIIPPLGLREPAPVDTLLLNYGQRSVPSAQSIAYATTGNPGGAGETLLFFDREPYSPFFFNDALYNRLPSLSTQRFYNTRIPMTLLSYNTGGDRETTQDRLNAVFSGNINQRAQVGALCDYIYSKGSYDYQAVKGLTWGLSGSYIGERYEMQAFYNHWNTLGMENGGITDDLYITDPAELQGGQNEIEPKAIPTRLTGAFNRIKGGELYVNNIYKVGFWREEEIDDTTTVEKYVPVTSFSWTLNYKNGSHKFLDNAEKDREFWKNTYFDLNGSNDLTTYWSLSNTLGVSLLEGFNKIARFGLSAFATYEIRKYTQTADTLDMMPEKPEGLTPYPFENKVPAKGTENLMWIGGQLTKQHGSILTYGATARFGIAGSVAADMHIDGHVSTRFRLFGDTVTITGYGKFRNEAVPYLLQHYVSNHFIWENNFGKTRSLRLGGMLVIPHTRTRLNIGVENIQNQIYFNSDCLPVQHGGSVQVLSASLDQNFKFGPVHLDNRIVYQTTSQASVIPLPKLSVYSNLYFGFKVAKVLDVQLGVDCDYYTKYKAVDYQPATMAFYNQNEIECGNYPFMNAYVNMKLGKTRFYIMMSHVNQGLNGTNYFSMPHYPLNPRRFQLGLSIDFAN</sequence>
<dbReference type="Proteomes" id="UP001565200">
    <property type="component" value="Unassembled WGS sequence"/>
</dbReference>
<organism evidence="1 2">
    <name type="scientific">Heminiphilus faecis</name>
    <dbReference type="NCBI Taxonomy" id="2601703"/>
    <lineage>
        <taxon>Bacteria</taxon>
        <taxon>Pseudomonadati</taxon>
        <taxon>Bacteroidota</taxon>
        <taxon>Bacteroidia</taxon>
        <taxon>Bacteroidales</taxon>
        <taxon>Muribaculaceae</taxon>
        <taxon>Heminiphilus</taxon>
    </lineage>
</organism>
<reference evidence="1 2" key="1">
    <citation type="submission" date="2024-03" db="EMBL/GenBank/DDBJ databases">
        <title>Mouse gut bacterial collection (mGBC) of GemPharmatech.</title>
        <authorList>
            <person name="He Y."/>
            <person name="Dong L."/>
            <person name="Wu D."/>
            <person name="Gao X."/>
            <person name="Lin Z."/>
        </authorList>
    </citation>
    <scope>NUCLEOTIDE SEQUENCE [LARGE SCALE GENOMIC DNA]</scope>
    <source>
        <strain evidence="1 2">54-13</strain>
    </source>
</reference>